<dbReference type="SUPFAM" id="SSF46785">
    <property type="entry name" value="Winged helix' DNA-binding domain"/>
    <property type="match status" value="1"/>
</dbReference>
<dbReference type="PANTHER" id="PTHR43428">
    <property type="entry name" value="ARSENATE REDUCTASE"/>
    <property type="match status" value="1"/>
</dbReference>
<dbReference type="Gene3D" id="1.10.10.10">
    <property type="entry name" value="Winged helix-like DNA-binding domain superfamily/Winged helix DNA-binding domain"/>
    <property type="match status" value="1"/>
</dbReference>
<keyword evidence="1" id="KW-0059">Arsenical resistance</keyword>
<organism evidence="3 4">
    <name type="scientific">Cryobacterium tagatosivorans</name>
    <dbReference type="NCBI Taxonomy" id="1259199"/>
    <lineage>
        <taxon>Bacteria</taxon>
        <taxon>Bacillati</taxon>
        <taxon>Actinomycetota</taxon>
        <taxon>Actinomycetes</taxon>
        <taxon>Micrococcales</taxon>
        <taxon>Microbacteriaceae</taxon>
        <taxon>Cryobacterium</taxon>
    </lineage>
</organism>
<dbReference type="InterPro" id="IPR048716">
    <property type="entry name" value="Phosphatase-like_N"/>
</dbReference>
<gene>
    <name evidence="3" type="ORF">E3O23_05780</name>
</gene>
<dbReference type="Proteomes" id="UP000297866">
    <property type="component" value="Unassembled WGS sequence"/>
</dbReference>
<evidence type="ECO:0000256" key="1">
    <source>
        <dbReference type="ARBA" id="ARBA00022849"/>
    </source>
</evidence>
<dbReference type="PRINTS" id="PR00778">
    <property type="entry name" value="HTHARSR"/>
</dbReference>
<dbReference type="NCBIfam" id="NF033788">
    <property type="entry name" value="HTH_metalloreg"/>
    <property type="match status" value="1"/>
</dbReference>
<dbReference type="CDD" id="cd00090">
    <property type="entry name" value="HTH_ARSR"/>
    <property type="match status" value="1"/>
</dbReference>
<proteinExistence type="predicted"/>
<dbReference type="PANTHER" id="PTHR43428:SF1">
    <property type="entry name" value="ARSENATE REDUCTASE"/>
    <property type="match status" value="1"/>
</dbReference>
<dbReference type="Gene3D" id="1.10.8.1060">
    <property type="entry name" value="Corynebacterium glutamicum thioredoxin-dependent arsenate reductase, N-terminal domain"/>
    <property type="match status" value="1"/>
</dbReference>
<dbReference type="InterPro" id="IPR036390">
    <property type="entry name" value="WH_DNA-bd_sf"/>
</dbReference>
<dbReference type="InterPro" id="IPR036388">
    <property type="entry name" value="WH-like_DNA-bd_sf"/>
</dbReference>
<dbReference type="GO" id="GO:0003700">
    <property type="term" value="F:DNA-binding transcription factor activity"/>
    <property type="evidence" value="ECO:0007669"/>
    <property type="project" value="InterPro"/>
</dbReference>
<dbReference type="InterPro" id="IPR023485">
    <property type="entry name" value="Ptyr_pPase"/>
</dbReference>
<dbReference type="SMART" id="SM00226">
    <property type="entry name" value="LMWPc"/>
    <property type="match status" value="1"/>
</dbReference>
<dbReference type="PROSITE" id="PS50987">
    <property type="entry name" value="HTH_ARSR_2"/>
    <property type="match status" value="1"/>
</dbReference>
<reference evidence="3 4" key="1">
    <citation type="submission" date="2019-03" db="EMBL/GenBank/DDBJ databases">
        <title>Genomics of glacier-inhabiting Cryobacterium strains.</title>
        <authorList>
            <person name="Liu Q."/>
            <person name="Xin Y.-H."/>
        </authorList>
    </citation>
    <scope>NUCLEOTIDE SEQUENCE [LARGE SCALE GENOMIC DNA]</scope>
    <source>
        <strain evidence="3 4">Sr47</strain>
    </source>
</reference>
<dbReference type="InterPro" id="IPR036196">
    <property type="entry name" value="Ptyr_pPase_sf"/>
</dbReference>
<dbReference type="SMART" id="SM00418">
    <property type="entry name" value="HTH_ARSR"/>
    <property type="match status" value="1"/>
</dbReference>
<sequence length="313" mass="33976">MAIPTRDAAEGIARSLRVLTDPTRVQLLGMVVDSPGGRALVGQLAASLGLSQPTVSHHMRVMVEEGLLEREQEGRVAWYSVAPDRQADVTEVLRARRGAQPIPLAPAVLERITDDLAVRFRGVFSVETIDRYVRESYALLAERARITRYLPSLTSRFAGERLSALATAENLVTDATPEVLFVCVQNAGRSQMASAILRSLAGNRVRVRTAGSEPAELVNPLVVNALDEVGIPIAGEYPKPLTDEVVRAADYVITMGCGDACPVYAGRRYLDWELADPVGLPLDGVRAVRDDITRRVRELLTEIEKSAAKVNGG</sequence>
<dbReference type="SUPFAM" id="SSF52788">
    <property type="entry name" value="Phosphotyrosine protein phosphatases I"/>
    <property type="match status" value="1"/>
</dbReference>
<dbReference type="NCBIfam" id="NF046112">
    <property type="entry name" value="MSMEG_6209_Nter"/>
    <property type="match status" value="1"/>
</dbReference>
<dbReference type="RefSeq" id="WP_134489057.1">
    <property type="nucleotide sequence ID" value="NZ_SOEZ01000031.1"/>
</dbReference>
<accession>A0A4R8UFA2</accession>
<dbReference type="Pfam" id="PF01451">
    <property type="entry name" value="LMWPc"/>
    <property type="match status" value="1"/>
</dbReference>
<dbReference type="OrthoDB" id="9799372at2"/>
<dbReference type="InterPro" id="IPR001845">
    <property type="entry name" value="HTH_ArsR_DNA-bd_dom"/>
</dbReference>
<dbReference type="Pfam" id="PF01022">
    <property type="entry name" value="HTH_5"/>
    <property type="match status" value="1"/>
</dbReference>
<feature type="domain" description="HTH arsR-type" evidence="2">
    <location>
        <begin position="4"/>
        <end position="101"/>
    </location>
</feature>
<dbReference type="Gene3D" id="3.40.50.2300">
    <property type="match status" value="1"/>
</dbReference>
<dbReference type="CDD" id="cd16345">
    <property type="entry name" value="LMWP_ArsC"/>
    <property type="match status" value="1"/>
</dbReference>
<dbReference type="EMBL" id="SOEZ01000031">
    <property type="protein sequence ID" value="TFB52808.1"/>
    <property type="molecule type" value="Genomic_DNA"/>
</dbReference>
<comment type="caution">
    <text evidence="3">The sequence shown here is derived from an EMBL/GenBank/DDBJ whole genome shotgun (WGS) entry which is preliminary data.</text>
</comment>
<dbReference type="GO" id="GO:0046685">
    <property type="term" value="P:response to arsenic-containing substance"/>
    <property type="evidence" value="ECO:0007669"/>
    <property type="project" value="UniProtKB-KW"/>
</dbReference>
<protein>
    <submittedName>
        <fullName evidence="3">Metalloregulator ArsR/SmtB family transcription factor</fullName>
    </submittedName>
</protein>
<evidence type="ECO:0000259" key="2">
    <source>
        <dbReference type="PROSITE" id="PS50987"/>
    </source>
</evidence>
<dbReference type="AlphaFoldDB" id="A0A4R8UFA2"/>
<evidence type="ECO:0000313" key="3">
    <source>
        <dbReference type="EMBL" id="TFB52808.1"/>
    </source>
</evidence>
<dbReference type="InterPro" id="IPR011991">
    <property type="entry name" value="ArsR-like_HTH"/>
</dbReference>
<name>A0A4R8UFA2_9MICO</name>
<keyword evidence="4" id="KW-1185">Reference proteome</keyword>
<dbReference type="Pfam" id="PF21234">
    <property type="entry name" value="Phosphatase-like_N"/>
    <property type="match status" value="1"/>
</dbReference>
<evidence type="ECO:0000313" key="4">
    <source>
        <dbReference type="Proteomes" id="UP000297866"/>
    </source>
</evidence>